<dbReference type="AlphaFoldDB" id="A0A7C0X3B6"/>
<evidence type="ECO:0008006" key="3">
    <source>
        <dbReference type="Google" id="ProtNLM"/>
    </source>
</evidence>
<dbReference type="Pfam" id="PF02505">
    <property type="entry name" value="MCR_D"/>
    <property type="match status" value="2"/>
</dbReference>
<evidence type="ECO:0000313" key="2">
    <source>
        <dbReference type="EMBL" id="HDM36671.1"/>
    </source>
</evidence>
<evidence type="ECO:0000256" key="1">
    <source>
        <dbReference type="ARBA" id="ARBA00022994"/>
    </source>
</evidence>
<comment type="caution">
    <text evidence="2">The sequence shown here is derived from an EMBL/GenBank/DDBJ whole genome shotgun (WGS) entry which is preliminary data.</text>
</comment>
<dbReference type="InterPro" id="IPR003901">
    <property type="entry name" value="Me_CoM_Rdtase_D"/>
</dbReference>
<keyword evidence="1" id="KW-0484">Methanogenesis</keyword>
<reference evidence="2" key="1">
    <citation type="journal article" date="2020" name="mSystems">
        <title>Genome- and Community-Level Interaction Insights into Carbon Utilization and Element Cycling Functions of Hydrothermarchaeota in Hydrothermal Sediment.</title>
        <authorList>
            <person name="Zhou Z."/>
            <person name="Liu Y."/>
            <person name="Xu W."/>
            <person name="Pan J."/>
            <person name="Luo Z.H."/>
            <person name="Li M."/>
        </authorList>
    </citation>
    <scope>NUCLEOTIDE SEQUENCE [LARGE SCALE GENOMIC DNA]</scope>
    <source>
        <strain evidence="2">HyVt-185</strain>
    </source>
</reference>
<proteinExistence type="predicted"/>
<dbReference type="GO" id="GO:0015948">
    <property type="term" value="P:methanogenesis"/>
    <property type="evidence" value="ECO:0007669"/>
    <property type="project" value="UniProtKB-KW"/>
</dbReference>
<dbReference type="Proteomes" id="UP000885863">
    <property type="component" value="Unassembled WGS sequence"/>
</dbReference>
<name>A0A7C0X3B6_9EURY</name>
<organism evidence="2">
    <name type="scientific">Candidatus Syntropharchaeum butanivorans</name>
    <dbReference type="NCBI Taxonomy" id="1839936"/>
    <lineage>
        <taxon>Archaea</taxon>
        <taxon>Methanobacteriati</taxon>
        <taxon>Methanobacteriota</taxon>
        <taxon>Stenosarchaea group</taxon>
        <taxon>Methanomicrobia</taxon>
        <taxon>Methanosarcinales</taxon>
        <taxon>ANME-2 cluster</taxon>
        <taxon>Candidatus Syntropharchaeum</taxon>
    </lineage>
</organism>
<protein>
    <recommendedName>
        <fullName evidence="3">Methyl-coenzyme M reductase operon protein D</fullName>
    </recommendedName>
</protein>
<accession>A0A7C0X3B6</accession>
<gene>
    <name evidence="2" type="ORF">ENG09_05430</name>
</gene>
<dbReference type="EMBL" id="DQZR01000231">
    <property type="protein sequence ID" value="HDM36671.1"/>
    <property type="molecule type" value="Genomic_DNA"/>
</dbReference>
<sequence>MTEMTEEDEEYYQEVVIIPERLLGDETTEKLLERFQAIDGIVNIILQGPNYLSRNLRVGEQKIHTTVKVGKIFIGISKESTIDEIKGVCDDILAFPYDLAVGRFSKTRPTVSDALGKSSYRDIGILDRK</sequence>